<proteinExistence type="predicted"/>
<feature type="region of interest" description="Disordered" evidence="1">
    <location>
        <begin position="51"/>
        <end position="92"/>
    </location>
</feature>
<comment type="caution">
    <text evidence="2">The sequence shown here is derived from an EMBL/GenBank/DDBJ whole genome shotgun (WGS) entry which is preliminary data.</text>
</comment>
<protein>
    <submittedName>
        <fullName evidence="2">Uncharacterized protein</fullName>
    </submittedName>
</protein>
<gene>
    <name evidence="2" type="ORF">RRG08_001362</name>
</gene>
<feature type="compositionally biased region" description="Basic and acidic residues" evidence="1">
    <location>
        <begin position="172"/>
        <end position="192"/>
    </location>
</feature>
<keyword evidence="3" id="KW-1185">Reference proteome</keyword>
<evidence type="ECO:0000256" key="1">
    <source>
        <dbReference type="SAM" id="MobiDB-lite"/>
    </source>
</evidence>
<feature type="region of interest" description="Disordered" evidence="1">
    <location>
        <begin position="155"/>
        <end position="192"/>
    </location>
</feature>
<dbReference type="EMBL" id="JAWDGP010001049">
    <property type="protein sequence ID" value="KAK3795488.1"/>
    <property type="molecule type" value="Genomic_DNA"/>
</dbReference>
<organism evidence="2 3">
    <name type="scientific">Elysia crispata</name>
    <name type="common">lettuce slug</name>
    <dbReference type="NCBI Taxonomy" id="231223"/>
    <lineage>
        <taxon>Eukaryota</taxon>
        <taxon>Metazoa</taxon>
        <taxon>Spiralia</taxon>
        <taxon>Lophotrochozoa</taxon>
        <taxon>Mollusca</taxon>
        <taxon>Gastropoda</taxon>
        <taxon>Heterobranchia</taxon>
        <taxon>Euthyneura</taxon>
        <taxon>Panpulmonata</taxon>
        <taxon>Sacoglossa</taxon>
        <taxon>Placobranchoidea</taxon>
        <taxon>Plakobranchidae</taxon>
        <taxon>Elysia</taxon>
    </lineage>
</organism>
<dbReference type="AlphaFoldDB" id="A0AAE1AWU1"/>
<reference evidence="2" key="1">
    <citation type="journal article" date="2023" name="G3 (Bethesda)">
        <title>A reference genome for the long-term kleptoplast-retaining sea slug Elysia crispata morphotype clarki.</title>
        <authorList>
            <person name="Eastman K.E."/>
            <person name="Pendleton A.L."/>
            <person name="Shaikh M.A."/>
            <person name="Suttiyut T."/>
            <person name="Ogas R."/>
            <person name="Tomko P."/>
            <person name="Gavelis G."/>
            <person name="Widhalm J.R."/>
            <person name="Wisecaver J.H."/>
        </authorList>
    </citation>
    <scope>NUCLEOTIDE SEQUENCE</scope>
    <source>
        <strain evidence="2">ECLA1</strain>
    </source>
</reference>
<sequence length="192" mass="22008">MPQEIGKTIEEVTSSTFEIIDVEEKKPIEPTIETHEETIKLSLEDRKSSKRLKRFQTSTAEETVEAQADQPRKTQLRKNERNCVGGEESSARDWETIEEASPATFDETLEVDVEKATKEVVETEQETITVDFGKPKRWKLSPEVVDLPAAEELLDVESEKQEEETEETSLEEDSKIIVVDLEKPLDTEETRR</sequence>
<accession>A0AAE1AWU1</accession>
<feature type="compositionally biased region" description="Acidic residues" evidence="1">
    <location>
        <begin position="155"/>
        <end position="171"/>
    </location>
</feature>
<evidence type="ECO:0000313" key="3">
    <source>
        <dbReference type="Proteomes" id="UP001283361"/>
    </source>
</evidence>
<dbReference type="Proteomes" id="UP001283361">
    <property type="component" value="Unassembled WGS sequence"/>
</dbReference>
<name>A0AAE1AWU1_9GAST</name>
<evidence type="ECO:0000313" key="2">
    <source>
        <dbReference type="EMBL" id="KAK3795488.1"/>
    </source>
</evidence>